<gene>
    <name evidence="1" type="ORF">IMSHALPRED_011074</name>
</gene>
<organism evidence="1 2">
    <name type="scientific">Imshaugia aleurites</name>
    <dbReference type="NCBI Taxonomy" id="172621"/>
    <lineage>
        <taxon>Eukaryota</taxon>
        <taxon>Fungi</taxon>
        <taxon>Dikarya</taxon>
        <taxon>Ascomycota</taxon>
        <taxon>Pezizomycotina</taxon>
        <taxon>Lecanoromycetes</taxon>
        <taxon>OSLEUM clade</taxon>
        <taxon>Lecanoromycetidae</taxon>
        <taxon>Lecanorales</taxon>
        <taxon>Lecanorineae</taxon>
        <taxon>Parmeliaceae</taxon>
        <taxon>Imshaugia</taxon>
    </lineage>
</organism>
<sequence length="426" mass="45817">MPDVEFVVTFGTAFGQPPSREGSGLVLDPVDVEVRVVTFEETVGIFEETESAGRDVGLAVLLGTTDEELEIVGAKIGDPLVEVNGEVLILDGIEVDDPLGALETELETMLEDLGRPRETLDVGAVELIEIKRGPEEIVGPKGIRKPEEVLMIGVELEDSFVETNGEVLMLDEVEVDDPLGAFEAGLVTMIENLERPRETLDVRAVELIEIKRGPEEIVGPRGIRKPEEVLMVGVELEDPLVETNGEVLTVDGVEVDDPLGAFEAGLVTIAATLEELERLRETLEAGAVELMEITGGPEDTAGPTIVKEPEEVLEIGRGALEEVSEPSGRLETRVVELTETTEGPEETAVPEVVREPKEVLEIGRGDFEATLIVKREGIVAVLLGTLMLDGEMMLDAGTVVAFTREGSTVTVVVIVPKAVLEMLPPL</sequence>
<dbReference type="EMBL" id="CAJPDT010000098">
    <property type="protein sequence ID" value="CAF9937258.1"/>
    <property type="molecule type" value="Genomic_DNA"/>
</dbReference>
<dbReference type="OrthoDB" id="10470132at2759"/>
<evidence type="ECO:0000313" key="2">
    <source>
        <dbReference type="Proteomes" id="UP000664534"/>
    </source>
</evidence>
<comment type="caution">
    <text evidence="1">The sequence shown here is derived from an EMBL/GenBank/DDBJ whole genome shotgun (WGS) entry which is preliminary data.</text>
</comment>
<protein>
    <submittedName>
        <fullName evidence="1">Uncharacterized protein</fullName>
    </submittedName>
</protein>
<reference evidence="1" key="1">
    <citation type="submission" date="2021-03" db="EMBL/GenBank/DDBJ databases">
        <authorList>
            <person name="Tagirdzhanova G."/>
        </authorList>
    </citation>
    <scope>NUCLEOTIDE SEQUENCE</scope>
</reference>
<accession>A0A8H3GCA2</accession>
<evidence type="ECO:0000313" key="1">
    <source>
        <dbReference type="EMBL" id="CAF9937258.1"/>
    </source>
</evidence>
<proteinExistence type="predicted"/>
<name>A0A8H3GCA2_9LECA</name>
<dbReference type="AlphaFoldDB" id="A0A8H3GCA2"/>
<keyword evidence="2" id="KW-1185">Reference proteome</keyword>
<dbReference type="Proteomes" id="UP000664534">
    <property type="component" value="Unassembled WGS sequence"/>
</dbReference>